<accession>A0A835V168</accession>
<dbReference type="PROSITE" id="PS50086">
    <property type="entry name" value="TBC_RABGAP"/>
    <property type="match status" value="1"/>
</dbReference>
<evidence type="ECO:0000313" key="7">
    <source>
        <dbReference type="Proteomes" id="UP000639772"/>
    </source>
</evidence>
<keyword evidence="6" id="KW-1185">Reference proteome</keyword>
<dbReference type="SUPFAM" id="SSF47923">
    <property type="entry name" value="Ypt/Rab-GAP domain of gyp1p"/>
    <property type="match status" value="2"/>
</dbReference>
<dbReference type="InterPro" id="IPR035969">
    <property type="entry name" value="Rab-GAP_TBC_sf"/>
</dbReference>
<dbReference type="EMBL" id="JADCNM010000005">
    <property type="protein sequence ID" value="KAG0482469.1"/>
    <property type="molecule type" value="Genomic_DNA"/>
</dbReference>
<comment type="caution">
    <text evidence="4">The sequence shown here is derived from an EMBL/GenBank/DDBJ whole genome shotgun (WGS) entry which is preliminary data.</text>
</comment>
<feature type="domain" description="Rab-GAP TBC" evidence="3">
    <location>
        <begin position="24"/>
        <end position="360"/>
    </location>
</feature>
<feature type="region of interest" description="Disordered" evidence="2">
    <location>
        <begin position="544"/>
        <end position="565"/>
    </location>
</feature>
<dbReference type="Proteomes" id="UP000639772">
    <property type="component" value="Unassembled WGS sequence"/>
</dbReference>
<evidence type="ECO:0000313" key="4">
    <source>
        <dbReference type="EMBL" id="KAG0479935.1"/>
    </source>
</evidence>
<dbReference type="AlphaFoldDB" id="A0A835V168"/>
<proteinExistence type="predicted"/>
<organism evidence="4 6">
    <name type="scientific">Vanilla planifolia</name>
    <name type="common">Vanilla</name>
    <dbReference type="NCBI Taxonomy" id="51239"/>
    <lineage>
        <taxon>Eukaryota</taxon>
        <taxon>Viridiplantae</taxon>
        <taxon>Streptophyta</taxon>
        <taxon>Embryophyta</taxon>
        <taxon>Tracheophyta</taxon>
        <taxon>Spermatophyta</taxon>
        <taxon>Magnoliopsida</taxon>
        <taxon>Liliopsida</taxon>
        <taxon>Asparagales</taxon>
        <taxon>Orchidaceae</taxon>
        <taxon>Vanilloideae</taxon>
        <taxon>Vanilleae</taxon>
        <taxon>Vanilla</taxon>
    </lineage>
</organism>
<protein>
    <recommendedName>
        <fullName evidence="3">Rab-GAP TBC domain-containing protein</fullName>
    </recommendedName>
</protein>
<dbReference type="PANTHER" id="PTHR22957:SF337">
    <property type="entry name" value="TBC1 DOMAIN FAMILY MEMBER 5"/>
    <property type="match status" value="1"/>
</dbReference>
<dbReference type="Gene3D" id="1.10.472.80">
    <property type="entry name" value="Ypt/Rab-GAP domain of gyp1p, domain 3"/>
    <property type="match status" value="1"/>
</dbReference>
<evidence type="ECO:0000259" key="3">
    <source>
        <dbReference type="PROSITE" id="PS50086"/>
    </source>
</evidence>
<reference evidence="6 7" key="1">
    <citation type="journal article" date="2020" name="Nat. Food">
        <title>A phased Vanilla planifolia genome enables genetic improvement of flavour and production.</title>
        <authorList>
            <person name="Hasing T."/>
            <person name="Tang H."/>
            <person name="Brym M."/>
            <person name="Khazi F."/>
            <person name="Huang T."/>
            <person name="Chambers A.H."/>
        </authorList>
    </citation>
    <scope>NUCLEOTIDE SEQUENCE [LARGE SCALE GENOMIC DNA]</scope>
    <source>
        <tissue evidence="4">Leaf</tissue>
    </source>
</reference>
<keyword evidence="1" id="KW-0343">GTPase activation</keyword>
<dbReference type="SMART" id="SM00164">
    <property type="entry name" value="TBC"/>
    <property type="match status" value="1"/>
</dbReference>
<evidence type="ECO:0000313" key="6">
    <source>
        <dbReference type="Proteomes" id="UP000636800"/>
    </source>
</evidence>
<feature type="compositionally biased region" description="Basic and acidic residues" evidence="2">
    <location>
        <begin position="544"/>
        <end position="563"/>
    </location>
</feature>
<sequence>MIAAPVQRPSPDPSPPGRISGGGLRFSNLRGVQWRIHLGTLPSSPSASIEDLRRIAADSRRSYASLRRHLRMKDGTRSPDLALDNPLSQDPESPWGRFFRSAELEKMVDQDLTRLYLEDESYFQTPACLAMLRRILILWCLRHPECGYRQGMHELLAPLLYVLHIDLNYLSEARRLYEDYFNNEFDGLSCPEINLVSSHKTKKAKSWDLGGCGDDFFLGNETSIACLDGLDPSLRDVFLLNDAYGVEGELGVVISERFMEHDAYNMFDGLMGGNHGNVAMADFFSSAPATGSSMGISPVIEASSALFDLLMTVDYSLHSHLVELGIEPQYFALRWLRVLFGREFSFNNLLIIWDELFSWTNDSFVENEDHSFKVLCSPRGAFISAMAVSMLLLVRSSLLATENATSCLQRLLNFPRNIDVMKLIEKARSLHTLSCETNLLASPLAISKQNRPSVASRIPSSVTPTTPVKILTDSYWEERWQVLQKEEAFQKNDLNKGGKIKEYFGKKLGLLRAESDPFLAKNVSEKKQSRSSVRRRLLDDFSKDPEYDGKAVEHSLLSKESPPDKNASNCFLKEQADLSSMSTSECMITESCISPESSALSVVTIPTPSEYDPEIGSESGFSIGNIEDNNYAEESKSDSGNLVPNETEHVAAKSGTNDVEIRGIPELKERKSRSGKFQWFWKFGRGSVEGCSEKGGSAKTQRSNSFTKGNFIKESIESSPSDFNSGADNTRIEAGEKKVMNTLKNIGQSMLENIQVIESVFQQEKGQTTAVAALTELRKISNFLSEL</sequence>
<dbReference type="Pfam" id="PF00566">
    <property type="entry name" value="RabGAP-TBC"/>
    <property type="match status" value="2"/>
</dbReference>
<evidence type="ECO:0000313" key="5">
    <source>
        <dbReference type="EMBL" id="KAG0482469.1"/>
    </source>
</evidence>
<feature type="region of interest" description="Disordered" evidence="2">
    <location>
        <begin position="1"/>
        <end position="22"/>
    </location>
</feature>
<dbReference type="Proteomes" id="UP000636800">
    <property type="component" value="Chromosome 5"/>
</dbReference>
<name>A0A835V168_VANPL</name>
<dbReference type="GO" id="GO:0005096">
    <property type="term" value="F:GTPase activator activity"/>
    <property type="evidence" value="ECO:0007669"/>
    <property type="project" value="UniProtKB-KW"/>
</dbReference>
<dbReference type="EMBL" id="JADCNL010000005">
    <property type="protein sequence ID" value="KAG0479935.1"/>
    <property type="molecule type" value="Genomic_DNA"/>
</dbReference>
<dbReference type="InterPro" id="IPR000195">
    <property type="entry name" value="Rab-GAP-TBC_dom"/>
</dbReference>
<gene>
    <name evidence="5" type="ORF">HPP92_010553</name>
    <name evidence="4" type="ORF">HPP92_010793</name>
</gene>
<dbReference type="OrthoDB" id="27140at2759"/>
<evidence type="ECO:0000256" key="2">
    <source>
        <dbReference type="SAM" id="MobiDB-lite"/>
    </source>
</evidence>
<evidence type="ECO:0000256" key="1">
    <source>
        <dbReference type="ARBA" id="ARBA00022468"/>
    </source>
</evidence>
<dbReference type="Gene3D" id="1.10.8.270">
    <property type="entry name" value="putative rabgap domain of human tbc1 domain family member 14 like domains"/>
    <property type="match status" value="1"/>
</dbReference>
<dbReference type="PANTHER" id="PTHR22957">
    <property type="entry name" value="TBC1 DOMAIN FAMILY MEMBER GTPASE-ACTIVATING PROTEIN"/>
    <property type="match status" value="1"/>
</dbReference>